<dbReference type="FunFam" id="3.40.50.620:FF:000039">
    <property type="entry name" value="Probable nicotinate-nucleotide adenylyltransferase"/>
    <property type="match status" value="1"/>
</dbReference>
<dbReference type="NCBIfam" id="NF000840">
    <property type="entry name" value="PRK00071.1-3"/>
    <property type="match status" value="1"/>
</dbReference>
<dbReference type="InterPro" id="IPR014729">
    <property type="entry name" value="Rossmann-like_a/b/a_fold"/>
</dbReference>
<evidence type="ECO:0000256" key="11">
    <source>
        <dbReference type="HAMAP-Rule" id="MF_00244"/>
    </source>
</evidence>
<evidence type="ECO:0000256" key="9">
    <source>
        <dbReference type="ARBA" id="ARBA00023027"/>
    </source>
</evidence>
<keyword evidence="8 11" id="KW-0067">ATP-binding</keyword>
<comment type="pathway">
    <text evidence="2 11">Cofactor biosynthesis; NAD(+) biosynthesis; deamido-NAD(+) from nicotinate D-ribonucleotide: step 1/1.</text>
</comment>
<keyword evidence="5 11" id="KW-0808">Transferase</keyword>
<gene>
    <name evidence="11" type="primary">nadD</name>
    <name evidence="13" type="ORF">SAMN02745221_01925</name>
</gene>
<evidence type="ECO:0000256" key="2">
    <source>
        <dbReference type="ARBA" id="ARBA00005019"/>
    </source>
</evidence>
<organism evidence="13 14">
    <name type="scientific">Thermosyntropha lipolytica DSM 11003</name>
    <dbReference type="NCBI Taxonomy" id="1123382"/>
    <lineage>
        <taxon>Bacteria</taxon>
        <taxon>Bacillati</taxon>
        <taxon>Bacillota</taxon>
        <taxon>Clostridia</taxon>
        <taxon>Eubacteriales</taxon>
        <taxon>Syntrophomonadaceae</taxon>
        <taxon>Thermosyntropha</taxon>
    </lineage>
</organism>
<dbReference type="GO" id="GO:0009435">
    <property type="term" value="P:NAD+ biosynthetic process"/>
    <property type="evidence" value="ECO:0007669"/>
    <property type="project" value="UniProtKB-UniRule"/>
</dbReference>
<evidence type="ECO:0000256" key="6">
    <source>
        <dbReference type="ARBA" id="ARBA00022695"/>
    </source>
</evidence>
<keyword evidence="7 11" id="KW-0547">Nucleotide-binding</keyword>
<evidence type="ECO:0000256" key="5">
    <source>
        <dbReference type="ARBA" id="ARBA00022679"/>
    </source>
</evidence>
<dbReference type="GO" id="GO:0004515">
    <property type="term" value="F:nicotinate-nucleotide adenylyltransferase activity"/>
    <property type="evidence" value="ECO:0007669"/>
    <property type="project" value="UniProtKB-UniRule"/>
</dbReference>
<dbReference type="HAMAP" id="MF_00244">
    <property type="entry name" value="NaMN_adenylyltr"/>
    <property type="match status" value="1"/>
</dbReference>
<evidence type="ECO:0000256" key="10">
    <source>
        <dbReference type="ARBA" id="ARBA00048721"/>
    </source>
</evidence>
<comment type="similarity">
    <text evidence="3 11">Belongs to the NadD family.</text>
</comment>
<dbReference type="GO" id="GO:0005524">
    <property type="term" value="F:ATP binding"/>
    <property type="evidence" value="ECO:0007669"/>
    <property type="project" value="UniProtKB-KW"/>
</dbReference>
<dbReference type="RefSeq" id="WP_242939046.1">
    <property type="nucleotide sequence ID" value="NZ_FQWY01000042.1"/>
</dbReference>
<name>A0A1M5R2T1_9FIRM</name>
<evidence type="ECO:0000256" key="1">
    <source>
        <dbReference type="ARBA" id="ARBA00002324"/>
    </source>
</evidence>
<evidence type="ECO:0000313" key="14">
    <source>
        <dbReference type="Proteomes" id="UP000242329"/>
    </source>
</evidence>
<dbReference type="Gene3D" id="3.40.50.620">
    <property type="entry name" value="HUPs"/>
    <property type="match status" value="1"/>
</dbReference>
<dbReference type="STRING" id="1123382.SAMN02745221_01925"/>
<evidence type="ECO:0000256" key="3">
    <source>
        <dbReference type="ARBA" id="ARBA00009014"/>
    </source>
</evidence>
<dbReference type="Pfam" id="PF01467">
    <property type="entry name" value="CTP_transf_like"/>
    <property type="match status" value="1"/>
</dbReference>
<keyword evidence="4 11" id="KW-0662">Pyridine nucleotide biosynthesis</keyword>
<dbReference type="InterPro" id="IPR004821">
    <property type="entry name" value="Cyt_trans-like"/>
</dbReference>
<dbReference type="UniPathway" id="UPA00253">
    <property type="reaction ID" value="UER00332"/>
</dbReference>
<reference evidence="14" key="1">
    <citation type="submission" date="2016-11" db="EMBL/GenBank/DDBJ databases">
        <authorList>
            <person name="Varghese N."/>
            <person name="Submissions S."/>
        </authorList>
    </citation>
    <scope>NUCLEOTIDE SEQUENCE [LARGE SCALE GENOMIC DNA]</scope>
    <source>
        <strain evidence="14">DSM 11003</strain>
    </source>
</reference>
<sequence>MVFLSALGIMGGTFDPVHIGHLLAAEWVRSEFNMDKVVFIPAASPPHKDEGDMTPIEHRYRMVELAIQDNPYFEISPVEKERKGKSYTVDTIAYFRERYPDKDLYFIMGTDSLLSFPTWKKPELLVTLCSFVVVSRPGYVIPASFWEKEGLLPLLQPKLYILEMPGMDISSSEIRERIKQGKSVKYLLPREVEEYIYKHSLYRRSYDV</sequence>
<dbReference type="Proteomes" id="UP000242329">
    <property type="component" value="Unassembled WGS sequence"/>
</dbReference>
<dbReference type="PANTHER" id="PTHR39321">
    <property type="entry name" value="NICOTINATE-NUCLEOTIDE ADENYLYLTRANSFERASE-RELATED"/>
    <property type="match status" value="1"/>
</dbReference>
<evidence type="ECO:0000259" key="12">
    <source>
        <dbReference type="Pfam" id="PF01467"/>
    </source>
</evidence>
<evidence type="ECO:0000256" key="8">
    <source>
        <dbReference type="ARBA" id="ARBA00022840"/>
    </source>
</evidence>
<feature type="domain" description="Cytidyltransferase-like" evidence="12">
    <location>
        <begin position="9"/>
        <end position="177"/>
    </location>
</feature>
<protein>
    <recommendedName>
        <fullName evidence="11">Probable nicotinate-nucleotide adenylyltransferase</fullName>
        <ecNumber evidence="11">2.7.7.18</ecNumber>
    </recommendedName>
    <alternativeName>
        <fullName evidence="11">Deamido-NAD(+) diphosphorylase</fullName>
    </alternativeName>
    <alternativeName>
        <fullName evidence="11">Deamido-NAD(+) pyrophosphorylase</fullName>
    </alternativeName>
    <alternativeName>
        <fullName evidence="11">Nicotinate mononucleotide adenylyltransferase</fullName>
        <shortName evidence="11">NaMN adenylyltransferase</shortName>
    </alternativeName>
</protein>
<evidence type="ECO:0000256" key="7">
    <source>
        <dbReference type="ARBA" id="ARBA00022741"/>
    </source>
</evidence>
<dbReference type="SUPFAM" id="SSF52374">
    <property type="entry name" value="Nucleotidylyl transferase"/>
    <property type="match status" value="1"/>
</dbReference>
<dbReference type="EC" id="2.7.7.18" evidence="11"/>
<evidence type="ECO:0000313" key="13">
    <source>
        <dbReference type="EMBL" id="SHH20674.1"/>
    </source>
</evidence>
<comment type="catalytic activity">
    <reaction evidence="10 11">
        <text>nicotinate beta-D-ribonucleotide + ATP + H(+) = deamido-NAD(+) + diphosphate</text>
        <dbReference type="Rhea" id="RHEA:22860"/>
        <dbReference type="ChEBI" id="CHEBI:15378"/>
        <dbReference type="ChEBI" id="CHEBI:30616"/>
        <dbReference type="ChEBI" id="CHEBI:33019"/>
        <dbReference type="ChEBI" id="CHEBI:57502"/>
        <dbReference type="ChEBI" id="CHEBI:58437"/>
        <dbReference type="EC" id="2.7.7.18"/>
    </reaction>
</comment>
<dbReference type="PANTHER" id="PTHR39321:SF3">
    <property type="entry name" value="PHOSPHOPANTETHEINE ADENYLYLTRANSFERASE"/>
    <property type="match status" value="1"/>
</dbReference>
<dbReference type="NCBIfam" id="NF000841">
    <property type="entry name" value="PRK00071.1-4"/>
    <property type="match status" value="1"/>
</dbReference>
<evidence type="ECO:0000256" key="4">
    <source>
        <dbReference type="ARBA" id="ARBA00022642"/>
    </source>
</evidence>
<keyword evidence="9 11" id="KW-0520">NAD</keyword>
<keyword evidence="6 11" id="KW-0548">Nucleotidyltransferase</keyword>
<comment type="function">
    <text evidence="1 11">Catalyzes the reversible adenylation of nicotinate mononucleotide (NaMN) to nicotinic acid adenine dinucleotide (NaAD).</text>
</comment>
<dbReference type="AlphaFoldDB" id="A0A1M5R2T1"/>
<accession>A0A1M5R2T1</accession>
<proteinExistence type="inferred from homology"/>
<dbReference type="InterPro" id="IPR005248">
    <property type="entry name" value="NadD/NMNAT"/>
</dbReference>
<dbReference type="EMBL" id="FQWY01000042">
    <property type="protein sequence ID" value="SHH20674.1"/>
    <property type="molecule type" value="Genomic_DNA"/>
</dbReference>
<keyword evidence="14" id="KW-1185">Reference proteome</keyword>
<dbReference type="NCBIfam" id="TIGR00482">
    <property type="entry name" value="nicotinate (nicotinamide) nucleotide adenylyltransferase"/>
    <property type="match status" value="1"/>
</dbReference>
<dbReference type="CDD" id="cd02165">
    <property type="entry name" value="NMNAT"/>
    <property type="match status" value="1"/>
</dbReference>
<dbReference type="NCBIfam" id="TIGR00125">
    <property type="entry name" value="cyt_tran_rel"/>
    <property type="match status" value="1"/>
</dbReference>